<keyword evidence="6" id="KW-1185">Reference proteome</keyword>
<dbReference type="RefSeq" id="WP_319956040.1">
    <property type="nucleotide sequence ID" value="NZ_JAXAVX010000024.1"/>
</dbReference>
<evidence type="ECO:0000313" key="5">
    <source>
        <dbReference type="EMBL" id="MDX8153891.1"/>
    </source>
</evidence>
<dbReference type="EMBL" id="JAXAVX010000024">
    <property type="protein sequence ID" value="MDX8153891.1"/>
    <property type="molecule type" value="Genomic_DNA"/>
</dbReference>
<keyword evidence="1" id="KW-0436">Ligase</keyword>
<reference evidence="5 6" key="1">
    <citation type="submission" date="2023-11" db="EMBL/GenBank/DDBJ databases">
        <authorList>
            <person name="Xu M."/>
            <person name="Jiang T."/>
        </authorList>
    </citation>
    <scope>NUCLEOTIDE SEQUENCE [LARGE SCALE GENOMIC DNA]</scope>
    <source>
        <strain evidence="5 6">SD</strain>
    </source>
</reference>
<evidence type="ECO:0000256" key="1">
    <source>
        <dbReference type="ARBA" id="ARBA00022598"/>
    </source>
</evidence>
<proteinExistence type="predicted"/>
<name>A0ABU4VPV4_9ACTN</name>
<dbReference type="InterPro" id="IPR051046">
    <property type="entry name" value="MurCDEF_CellWall_CoF430Synth"/>
</dbReference>
<dbReference type="InterPro" id="IPR036615">
    <property type="entry name" value="Mur_ligase_C_dom_sf"/>
</dbReference>
<dbReference type="Gene3D" id="3.90.190.20">
    <property type="entry name" value="Mur ligase, C-terminal domain"/>
    <property type="match status" value="1"/>
</dbReference>
<keyword evidence="3" id="KW-0067">ATP-binding</keyword>
<accession>A0ABU4VPV4</accession>
<keyword evidence="2" id="KW-0547">Nucleotide-binding</keyword>
<dbReference type="PANTHER" id="PTHR43024">
    <property type="entry name" value="UDP-N-ACETYLMURAMOYL-TRIPEPTIDE--D-ALANYL-D-ALANINE LIGASE"/>
    <property type="match status" value="1"/>
</dbReference>
<dbReference type="InterPro" id="IPR004101">
    <property type="entry name" value="Mur_ligase_C"/>
</dbReference>
<dbReference type="PANTHER" id="PTHR43024:SF1">
    <property type="entry name" value="UDP-N-ACETYLMURAMOYL-TRIPEPTIDE--D-ALANYL-D-ALANINE LIGASE"/>
    <property type="match status" value="1"/>
</dbReference>
<feature type="domain" description="Mur ligase C-terminal" evidence="4">
    <location>
        <begin position="33"/>
        <end position="148"/>
    </location>
</feature>
<sequence length="175" mass="17707">MHERRRAVGTATIARLLHAAPPADAGSGPPARRRLHLAGDVVVVVDCYNATPMTVTAALDDLASSASGRRVAVLGDLDGLGPDARRLHAEIGAHARQAGVEQLVVVGDLSRHAGTGFAAGVEWAPDADRAAALLPSLVQPGDTVLLAGPAALERVADALQAAGPAGTGPTHPREA</sequence>
<organism evidence="5 6">
    <name type="scientific">Patulibacter brassicae</name>
    <dbReference type="NCBI Taxonomy" id="1705717"/>
    <lineage>
        <taxon>Bacteria</taxon>
        <taxon>Bacillati</taxon>
        <taxon>Actinomycetota</taxon>
        <taxon>Thermoleophilia</taxon>
        <taxon>Solirubrobacterales</taxon>
        <taxon>Patulibacteraceae</taxon>
        <taxon>Patulibacter</taxon>
    </lineage>
</organism>
<protein>
    <submittedName>
        <fullName evidence="5">Cyanophycin synthetase</fullName>
    </submittedName>
</protein>
<comment type="caution">
    <text evidence="5">The sequence shown here is derived from an EMBL/GenBank/DDBJ whole genome shotgun (WGS) entry which is preliminary data.</text>
</comment>
<evidence type="ECO:0000259" key="4">
    <source>
        <dbReference type="Pfam" id="PF02875"/>
    </source>
</evidence>
<evidence type="ECO:0000256" key="2">
    <source>
        <dbReference type="ARBA" id="ARBA00022741"/>
    </source>
</evidence>
<evidence type="ECO:0000256" key="3">
    <source>
        <dbReference type="ARBA" id="ARBA00022840"/>
    </source>
</evidence>
<dbReference type="SUPFAM" id="SSF53244">
    <property type="entry name" value="MurD-like peptide ligases, peptide-binding domain"/>
    <property type="match status" value="1"/>
</dbReference>
<dbReference type="Proteomes" id="UP001277761">
    <property type="component" value="Unassembled WGS sequence"/>
</dbReference>
<evidence type="ECO:0000313" key="6">
    <source>
        <dbReference type="Proteomes" id="UP001277761"/>
    </source>
</evidence>
<dbReference type="Pfam" id="PF02875">
    <property type="entry name" value="Mur_ligase_C"/>
    <property type="match status" value="1"/>
</dbReference>
<gene>
    <name evidence="5" type="ORF">SK069_19995</name>
</gene>